<evidence type="ECO:0000313" key="2">
    <source>
        <dbReference type="Proteomes" id="UP000001654"/>
    </source>
</evidence>
<organism evidence="1 2">
    <name type="scientific">Zunongwangia profunda (strain DSM 18752 / CCTCC AB 206139 / SM-A87)</name>
    <name type="common">Wangia profunda</name>
    <dbReference type="NCBI Taxonomy" id="655815"/>
    <lineage>
        <taxon>Bacteria</taxon>
        <taxon>Pseudomonadati</taxon>
        <taxon>Bacteroidota</taxon>
        <taxon>Flavobacteriia</taxon>
        <taxon>Flavobacteriales</taxon>
        <taxon>Flavobacteriaceae</taxon>
        <taxon>Zunongwangia</taxon>
    </lineage>
</organism>
<evidence type="ECO:0000313" key="1">
    <source>
        <dbReference type="EMBL" id="ADF51173.1"/>
    </source>
</evidence>
<keyword evidence="2" id="KW-1185">Reference proteome</keyword>
<protein>
    <submittedName>
        <fullName evidence="1">Uncharacterized protein</fullName>
    </submittedName>
</protein>
<dbReference type="EMBL" id="CP001650">
    <property type="protein sequence ID" value="ADF51173.1"/>
    <property type="molecule type" value="Genomic_DNA"/>
</dbReference>
<reference evidence="1 2" key="1">
    <citation type="journal article" date="2010" name="BMC Genomics">
        <title>The complete genome of Zunongwangia profunda SM-A87 reveals its adaptation to the deep-sea environment and ecological role in sedimentary organic nitrogen degradation.</title>
        <authorList>
            <person name="Qin Q.L."/>
            <person name="Zhang X.Y."/>
            <person name="Wang X.M."/>
            <person name="Liu G.M."/>
            <person name="Chen X.L."/>
            <person name="Xie B.B."/>
            <person name="Dang H.Y."/>
            <person name="Zhou B.C."/>
            <person name="Yu J."/>
            <person name="Zhang Y.Z."/>
        </authorList>
    </citation>
    <scope>NUCLEOTIDE SEQUENCE [LARGE SCALE GENOMIC DNA]</scope>
    <source>
        <strain evidence="2">DSM 18752 / CCTCC AB 206139 / SM-A87</strain>
    </source>
</reference>
<gene>
    <name evidence="1" type="ordered locus">ZPR_0824</name>
</gene>
<dbReference type="HOGENOM" id="CLU_2830442_0_0_10"/>
<sequence length="66" mass="7898">MKQLFSFFFSFFLSLPKPAGEAGWFQGLIKNYEMLNKFRYLSEQQDFINLNNYEDKTSLSENKKDL</sequence>
<dbReference type="AlphaFoldDB" id="D5BGZ9"/>
<dbReference type="Proteomes" id="UP000001654">
    <property type="component" value="Chromosome"/>
</dbReference>
<accession>D5BGZ9</accession>
<proteinExistence type="predicted"/>
<name>D5BGZ9_ZUNPS</name>
<dbReference type="KEGG" id="zpr:ZPR_0824"/>